<feature type="transmembrane region" description="Helical" evidence="1">
    <location>
        <begin position="62"/>
        <end position="83"/>
    </location>
</feature>
<feature type="transmembrane region" description="Helical" evidence="1">
    <location>
        <begin position="199"/>
        <end position="218"/>
    </location>
</feature>
<feature type="transmembrane region" description="Helical" evidence="1">
    <location>
        <begin position="35"/>
        <end position="56"/>
    </location>
</feature>
<feature type="transmembrane region" description="Helical" evidence="1">
    <location>
        <begin position="95"/>
        <end position="114"/>
    </location>
</feature>
<dbReference type="PANTHER" id="PTHR44757:SF2">
    <property type="entry name" value="BIOFILM ARCHITECTURE MAINTENANCE PROTEIN MBAA"/>
    <property type="match status" value="1"/>
</dbReference>
<dbReference type="EMBL" id="CP003261">
    <property type="protein sequence ID" value="AGK96187.1"/>
    <property type="molecule type" value="Genomic_DNA"/>
</dbReference>
<dbReference type="SUPFAM" id="SSF55073">
    <property type="entry name" value="Nucleotide cyclase"/>
    <property type="match status" value="1"/>
</dbReference>
<feature type="domain" description="GGDEF" evidence="3">
    <location>
        <begin position="510"/>
        <end position="638"/>
    </location>
</feature>
<dbReference type="CDD" id="cd01949">
    <property type="entry name" value="GGDEF"/>
    <property type="match status" value="1"/>
</dbReference>
<feature type="transmembrane region" description="Helical" evidence="1">
    <location>
        <begin position="6"/>
        <end position="23"/>
    </location>
</feature>
<dbReference type="PATRIC" id="fig|86416.3.peg.1196"/>
<dbReference type="PANTHER" id="PTHR44757">
    <property type="entry name" value="DIGUANYLATE CYCLASE DGCP"/>
    <property type="match status" value="1"/>
</dbReference>
<dbReference type="InterPro" id="IPR031621">
    <property type="entry name" value="HisKA_7TM"/>
</dbReference>
<sequence>MYFLSLLSLICSIIYLYIGVNIFRLKKDSILTRLFILSCVGMFIWSSSYGLFYITADNTQIVFSKIASLGWCFCPALLLHLCLIFTKNKFSKKRILAYAIYIPGSIFFFIRLFLIGSDTSTSPILLNLFYKFNFIYNLTFTSACYLLLFISYKKSITIKEKKQTRMIILTGTFSYISNIAMQYTLSIYGLKNIPQIDQILNIVIFLGIYYSIINYSLFEISPNLIINNLISQMLGVVIIISPAGEILNINKFMEKLTGYKADSLIGKSIYELIDSKDILDSISKNNYDTGNYIEINCKTKNNEIIPMNISPFPIVNKKINEISGILLVGYDIKNIKKLQQEVEDHRKNEEELKESEEKFKIMFYKHTSIMCLFDPETLRILDVNDAAIKFYGYSYEQLKNMKITEVSKLKEDSLRNIINKIIYSNDTTPYKTKHILSDCNLRDVEIHATPITFKNKKIIFSIINDITERNKNDEHISFLAYHDSLTGLPNRKLFYLKLEQTLYQAQLNNAVFAVLYIDFDGFKAINDTYGHQIGDFVLRTSSQKLKHCIRKEDTLARIGGDEFTILLNDIQNYENAQLVVKKLLSILNDPIIINNHKLFINASIGISLYPLNGDTIDSLIQNADHHMYTIKRQKKKIL</sequence>
<dbReference type="InterPro" id="IPR000014">
    <property type="entry name" value="PAS"/>
</dbReference>
<keyword evidence="1" id="KW-0812">Transmembrane</keyword>
<accession>R4JZD3</accession>
<dbReference type="InterPro" id="IPR052155">
    <property type="entry name" value="Biofilm_reg_signaling"/>
</dbReference>
<dbReference type="OrthoDB" id="9804955at2"/>
<dbReference type="KEGG" id="cpas:Clopa_1195"/>
<dbReference type="PROSITE" id="PS50112">
    <property type="entry name" value="PAS"/>
    <property type="match status" value="1"/>
</dbReference>
<keyword evidence="5" id="KW-1185">Reference proteome</keyword>
<dbReference type="RefSeq" id="WP_015614510.1">
    <property type="nucleotide sequence ID" value="NC_021182.1"/>
</dbReference>
<dbReference type="InterPro" id="IPR043128">
    <property type="entry name" value="Rev_trsase/Diguanyl_cyclase"/>
</dbReference>
<feature type="transmembrane region" description="Helical" evidence="1">
    <location>
        <begin position="134"/>
        <end position="152"/>
    </location>
</feature>
<dbReference type="PROSITE" id="PS50887">
    <property type="entry name" value="GGDEF"/>
    <property type="match status" value="1"/>
</dbReference>
<reference evidence="4 5" key="1">
    <citation type="submission" date="2012-01" db="EMBL/GenBank/DDBJ databases">
        <title>Complete sequence of chromosome of Clostridium pasteurianum BC1.</title>
        <authorList>
            <consortium name="US DOE Joint Genome Institute"/>
            <person name="Lucas S."/>
            <person name="Han J."/>
            <person name="Lapidus A."/>
            <person name="Cheng J.-F."/>
            <person name="Goodwin L."/>
            <person name="Pitluck S."/>
            <person name="Peters L."/>
            <person name="Mikhailova N."/>
            <person name="Teshima H."/>
            <person name="Detter J.C."/>
            <person name="Han C."/>
            <person name="Tapia R."/>
            <person name="Land M."/>
            <person name="Hauser L."/>
            <person name="Kyrpides N."/>
            <person name="Ivanova N."/>
            <person name="Pagani I."/>
            <person name="Dunn J."/>
            <person name="Taghavi S."/>
            <person name="Francis A."/>
            <person name="van der Lelie D."/>
            <person name="Woyke T."/>
        </authorList>
    </citation>
    <scope>NUCLEOTIDE SEQUENCE [LARGE SCALE GENOMIC DNA]</scope>
    <source>
        <strain evidence="4 5">BC1</strain>
    </source>
</reference>
<keyword evidence="1" id="KW-0472">Membrane</keyword>
<feature type="transmembrane region" description="Helical" evidence="1">
    <location>
        <begin position="164"/>
        <end position="187"/>
    </location>
</feature>
<dbReference type="STRING" id="86416.Clopa_1195"/>
<dbReference type="Gene3D" id="3.30.70.270">
    <property type="match status" value="1"/>
</dbReference>
<dbReference type="InterPro" id="IPR029787">
    <property type="entry name" value="Nucleotide_cyclase"/>
</dbReference>
<feature type="transmembrane region" description="Helical" evidence="1">
    <location>
        <begin position="225"/>
        <end position="244"/>
    </location>
</feature>
<dbReference type="SUPFAM" id="SSF55785">
    <property type="entry name" value="PYP-like sensor domain (PAS domain)"/>
    <property type="match status" value="2"/>
</dbReference>
<name>R4JZD3_CLOPA</name>
<dbReference type="NCBIfam" id="TIGR00254">
    <property type="entry name" value="GGDEF"/>
    <property type="match status" value="1"/>
</dbReference>
<dbReference type="Proteomes" id="UP000013523">
    <property type="component" value="Chromosome"/>
</dbReference>
<evidence type="ECO:0000313" key="4">
    <source>
        <dbReference type="EMBL" id="AGK96187.1"/>
    </source>
</evidence>
<dbReference type="Pfam" id="PF16927">
    <property type="entry name" value="HisKA_7TM"/>
    <property type="match status" value="1"/>
</dbReference>
<evidence type="ECO:0000259" key="3">
    <source>
        <dbReference type="PROSITE" id="PS50887"/>
    </source>
</evidence>
<dbReference type="CDD" id="cd00130">
    <property type="entry name" value="PAS"/>
    <property type="match status" value="1"/>
</dbReference>
<evidence type="ECO:0000256" key="1">
    <source>
        <dbReference type="SAM" id="Phobius"/>
    </source>
</evidence>
<keyword evidence="1" id="KW-1133">Transmembrane helix</keyword>
<proteinExistence type="predicted"/>
<dbReference type="Pfam" id="PF13426">
    <property type="entry name" value="PAS_9"/>
    <property type="match status" value="2"/>
</dbReference>
<dbReference type="SMART" id="SM00267">
    <property type="entry name" value="GGDEF"/>
    <property type="match status" value="1"/>
</dbReference>
<feature type="domain" description="PAS" evidence="2">
    <location>
        <begin position="226"/>
        <end position="277"/>
    </location>
</feature>
<organism evidence="4 5">
    <name type="scientific">Clostridium pasteurianum BC1</name>
    <dbReference type="NCBI Taxonomy" id="86416"/>
    <lineage>
        <taxon>Bacteria</taxon>
        <taxon>Bacillati</taxon>
        <taxon>Bacillota</taxon>
        <taxon>Clostridia</taxon>
        <taxon>Eubacteriales</taxon>
        <taxon>Clostridiaceae</taxon>
        <taxon>Clostridium</taxon>
    </lineage>
</organism>
<dbReference type="eggNOG" id="COG5001">
    <property type="taxonomic scope" value="Bacteria"/>
</dbReference>
<gene>
    <name evidence="4" type="ORF">Clopa_1195</name>
</gene>
<dbReference type="Pfam" id="PF00990">
    <property type="entry name" value="GGDEF"/>
    <property type="match status" value="1"/>
</dbReference>
<dbReference type="HOGENOM" id="CLU_428791_0_0_9"/>
<dbReference type="NCBIfam" id="TIGR00229">
    <property type="entry name" value="sensory_box"/>
    <property type="match status" value="2"/>
</dbReference>
<dbReference type="InterPro" id="IPR035965">
    <property type="entry name" value="PAS-like_dom_sf"/>
</dbReference>
<dbReference type="InterPro" id="IPR000160">
    <property type="entry name" value="GGDEF_dom"/>
</dbReference>
<dbReference type="AlphaFoldDB" id="R4JZD3"/>
<evidence type="ECO:0000313" key="5">
    <source>
        <dbReference type="Proteomes" id="UP000013523"/>
    </source>
</evidence>
<evidence type="ECO:0000259" key="2">
    <source>
        <dbReference type="PROSITE" id="PS50112"/>
    </source>
</evidence>
<dbReference type="SMART" id="SM00091">
    <property type="entry name" value="PAS"/>
    <property type="match status" value="2"/>
</dbReference>
<dbReference type="Gene3D" id="3.30.450.20">
    <property type="entry name" value="PAS domain"/>
    <property type="match status" value="2"/>
</dbReference>
<protein>
    <submittedName>
        <fullName evidence="4">PAS domain S-box/diguanylate cyclase (GGDEF) domain-containing protein</fullName>
    </submittedName>
</protein>